<protein>
    <recommendedName>
        <fullName evidence="4">AIG1-type G domain-containing protein</fullName>
    </recommendedName>
</protein>
<proteinExistence type="inferred from homology"/>
<dbReference type="SUPFAM" id="SSF52540">
    <property type="entry name" value="P-loop containing nucleoside triphosphate hydrolases"/>
    <property type="match status" value="1"/>
</dbReference>
<evidence type="ECO:0000259" key="4">
    <source>
        <dbReference type="Pfam" id="PF04548"/>
    </source>
</evidence>
<evidence type="ECO:0000256" key="1">
    <source>
        <dbReference type="ARBA" id="ARBA00008535"/>
    </source>
</evidence>
<evidence type="ECO:0000313" key="5">
    <source>
        <dbReference type="EMBL" id="KAL1246954.1"/>
    </source>
</evidence>
<feature type="compositionally biased region" description="Polar residues" evidence="3">
    <location>
        <begin position="66"/>
        <end position="76"/>
    </location>
</feature>
<comment type="similarity">
    <text evidence="1">Belongs to the TRAFAC class TrmE-Era-EngA-EngB-Septin-like GTPase superfamily. AIG1/Toc34/Toc159-like paraseptin GTPase family. IAN subfamily.</text>
</comment>
<feature type="region of interest" description="Disordered" evidence="3">
    <location>
        <begin position="51"/>
        <end position="79"/>
    </location>
</feature>
<feature type="domain" description="AIG1-type G" evidence="4">
    <location>
        <begin position="17"/>
        <end position="46"/>
    </location>
</feature>
<keyword evidence="6" id="KW-1185">Reference proteome</keyword>
<dbReference type="EMBL" id="JAYMGO010000044">
    <property type="protein sequence ID" value="KAL1246954.1"/>
    <property type="molecule type" value="Genomic_DNA"/>
</dbReference>
<comment type="caution">
    <text evidence="5">The sequence shown here is derived from an EMBL/GenBank/DDBJ whole genome shotgun (WGS) entry which is preliminary data.</text>
</comment>
<dbReference type="InterPro" id="IPR027417">
    <property type="entry name" value="P-loop_NTPase"/>
</dbReference>
<accession>A0ABR3L5C8</accession>
<dbReference type="Gene3D" id="3.40.50.300">
    <property type="entry name" value="P-loop containing nucleotide triphosphate hydrolases"/>
    <property type="match status" value="1"/>
</dbReference>
<evidence type="ECO:0000256" key="3">
    <source>
        <dbReference type="SAM" id="MobiDB-lite"/>
    </source>
</evidence>
<reference evidence="5 6" key="1">
    <citation type="submission" date="2023-09" db="EMBL/GenBank/DDBJ databases">
        <authorList>
            <person name="Wang M."/>
        </authorList>
    </citation>
    <scope>NUCLEOTIDE SEQUENCE [LARGE SCALE GENOMIC DNA]</scope>
    <source>
        <strain evidence="5">GT-2023</strain>
        <tissue evidence="5">Liver</tissue>
    </source>
</reference>
<sequence length="110" mass="12315">MTEINFTQDQLYPVMWILLMGRNSSGKSSSGNTILGENLFKEHEAEVCEGLNTDRDPESDEETMMKGQSSASNPATQKLMDPVISVSSDRLLTFSLVDELRHQIHCILPQ</sequence>
<dbReference type="InterPro" id="IPR006703">
    <property type="entry name" value="G_AIG1"/>
</dbReference>
<name>A0ABR3L5C8_9TELE</name>
<organism evidence="5 6">
    <name type="scientific">Cirrhinus molitorella</name>
    <name type="common">mud carp</name>
    <dbReference type="NCBI Taxonomy" id="172907"/>
    <lineage>
        <taxon>Eukaryota</taxon>
        <taxon>Metazoa</taxon>
        <taxon>Chordata</taxon>
        <taxon>Craniata</taxon>
        <taxon>Vertebrata</taxon>
        <taxon>Euteleostomi</taxon>
        <taxon>Actinopterygii</taxon>
        <taxon>Neopterygii</taxon>
        <taxon>Teleostei</taxon>
        <taxon>Ostariophysi</taxon>
        <taxon>Cypriniformes</taxon>
        <taxon>Cyprinidae</taxon>
        <taxon>Labeoninae</taxon>
        <taxon>Labeonini</taxon>
        <taxon>Cirrhinus</taxon>
    </lineage>
</organism>
<evidence type="ECO:0000256" key="2">
    <source>
        <dbReference type="ARBA" id="ARBA00022741"/>
    </source>
</evidence>
<dbReference type="Pfam" id="PF04548">
    <property type="entry name" value="AIG1"/>
    <property type="match status" value="1"/>
</dbReference>
<evidence type="ECO:0000313" key="6">
    <source>
        <dbReference type="Proteomes" id="UP001558613"/>
    </source>
</evidence>
<dbReference type="Proteomes" id="UP001558613">
    <property type="component" value="Unassembled WGS sequence"/>
</dbReference>
<gene>
    <name evidence="5" type="ORF">QQF64_034352</name>
</gene>
<keyword evidence="2" id="KW-0547">Nucleotide-binding</keyword>